<evidence type="ECO:0000313" key="2">
    <source>
        <dbReference type="EMBL" id="SHH39417.1"/>
    </source>
</evidence>
<dbReference type="Proteomes" id="UP000184139">
    <property type="component" value="Unassembled WGS sequence"/>
</dbReference>
<name>A0A1M5SLE6_9BACT</name>
<keyword evidence="1" id="KW-0812">Transmembrane</keyword>
<evidence type="ECO:0000313" key="3">
    <source>
        <dbReference type="Proteomes" id="UP000184139"/>
    </source>
</evidence>
<dbReference type="AlphaFoldDB" id="A0A1M5SLE6"/>
<keyword evidence="1" id="KW-1133">Transmembrane helix</keyword>
<accession>A0A1M5SLE6</accession>
<proteinExistence type="predicted"/>
<keyword evidence="1" id="KW-0472">Membrane</keyword>
<gene>
    <name evidence="2" type="ORF">SAMN02745124_00421</name>
</gene>
<sequence>MYAFTDFIVWLWLLPVTLFIILPLAMLAVWSVSRLISGLRVGQQSLTKANRQISDSAMASGIRA</sequence>
<protein>
    <submittedName>
        <fullName evidence="2">Uncharacterized protein</fullName>
    </submittedName>
</protein>
<organism evidence="2 3">
    <name type="scientific">Desulfofustis glycolicus DSM 9705</name>
    <dbReference type="NCBI Taxonomy" id="1121409"/>
    <lineage>
        <taxon>Bacteria</taxon>
        <taxon>Pseudomonadati</taxon>
        <taxon>Thermodesulfobacteriota</taxon>
        <taxon>Desulfobulbia</taxon>
        <taxon>Desulfobulbales</taxon>
        <taxon>Desulfocapsaceae</taxon>
        <taxon>Desulfofustis</taxon>
    </lineage>
</organism>
<reference evidence="2 3" key="1">
    <citation type="submission" date="2016-11" db="EMBL/GenBank/DDBJ databases">
        <authorList>
            <person name="Jaros S."/>
            <person name="Januszkiewicz K."/>
            <person name="Wedrychowicz H."/>
        </authorList>
    </citation>
    <scope>NUCLEOTIDE SEQUENCE [LARGE SCALE GENOMIC DNA]</scope>
    <source>
        <strain evidence="2 3">DSM 9705</strain>
    </source>
</reference>
<keyword evidence="3" id="KW-1185">Reference proteome</keyword>
<feature type="transmembrane region" description="Helical" evidence="1">
    <location>
        <begin position="12"/>
        <end position="32"/>
    </location>
</feature>
<dbReference type="EMBL" id="FQXS01000001">
    <property type="protein sequence ID" value="SHH39417.1"/>
    <property type="molecule type" value="Genomic_DNA"/>
</dbReference>
<evidence type="ECO:0000256" key="1">
    <source>
        <dbReference type="SAM" id="Phobius"/>
    </source>
</evidence>